<dbReference type="AlphaFoldDB" id="A0A8R7U0Y0"/>
<accession>A0A8R7U0Y0</accession>
<dbReference type="EnsemblPlants" id="TuG1812G0300005099.01.T01">
    <property type="protein sequence ID" value="TuG1812G0300005099.01.T01.cds374542"/>
    <property type="gene ID" value="TuG1812G0300005099.01"/>
</dbReference>
<protein>
    <submittedName>
        <fullName evidence="1">Uncharacterized protein</fullName>
    </submittedName>
</protein>
<reference evidence="1" key="3">
    <citation type="submission" date="2022-06" db="UniProtKB">
        <authorList>
            <consortium name="EnsemblPlants"/>
        </authorList>
    </citation>
    <scope>IDENTIFICATION</scope>
</reference>
<organism evidence="1 2">
    <name type="scientific">Triticum urartu</name>
    <name type="common">Red wild einkorn</name>
    <name type="synonym">Crithodium urartu</name>
    <dbReference type="NCBI Taxonomy" id="4572"/>
    <lineage>
        <taxon>Eukaryota</taxon>
        <taxon>Viridiplantae</taxon>
        <taxon>Streptophyta</taxon>
        <taxon>Embryophyta</taxon>
        <taxon>Tracheophyta</taxon>
        <taxon>Spermatophyta</taxon>
        <taxon>Magnoliopsida</taxon>
        <taxon>Liliopsida</taxon>
        <taxon>Poales</taxon>
        <taxon>Poaceae</taxon>
        <taxon>BOP clade</taxon>
        <taxon>Pooideae</taxon>
        <taxon>Triticodae</taxon>
        <taxon>Triticeae</taxon>
        <taxon>Triticinae</taxon>
        <taxon>Triticum</taxon>
    </lineage>
</organism>
<reference evidence="2" key="1">
    <citation type="journal article" date="2013" name="Nature">
        <title>Draft genome of the wheat A-genome progenitor Triticum urartu.</title>
        <authorList>
            <person name="Ling H.Q."/>
            <person name="Zhao S."/>
            <person name="Liu D."/>
            <person name="Wang J."/>
            <person name="Sun H."/>
            <person name="Zhang C."/>
            <person name="Fan H."/>
            <person name="Li D."/>
            <person name="Dong L."/>
            <person name="Tao Y."/>
            <person name="Gao C."/>
            <person name="Wu H."/>
            <person name="Li Y."/>
            <person name="Cui Y."/>
            <person name="Guo X."/>
            <person name="Zheng S."/>
            <person name="Wang B."/>
            <person name="Yu K."/>
            <person name="Liang Q."/>
            <person name="Yang W."/>
            <person name="Lou X."/>
            <person name="Chen J."/>
            <person name="Feng M."/>
            <person name="Jian J."/>
            <person name="Zhang X."/>
            <person name="Luo G."/>
            <person name="Jiang Y."/>
            <person name="Liu J."/>
            <person name="Wang Z."/>
            <person name="Sha Y."/>
            <person name="Zhang B."/>
            <person name="Wu H."/>
            <person name="Tang D."/>
            <person name="Shen Q."/>
            <person name="Xue P."/>
            <person name="Zou S."/>
            <person name="Wang X."/>
            <person name="Liu X."/>
            <person name="Wang F."/>
            <person name="Yang Y."/>
            <person name="An X."/>
            <person name="Dong Z."/>
            <person name="Zhang K."/>
            <person name="Zhang X."/>
            <person name="Luo M.C."/>
            <person name="Dvorak J."/>
            <person name="Tong Y."/>
            <person name="Wang J."/>
            <person name="Yang H."/>
            <person name="Li Z."/>
            <person name="Wang D."/>
            <person name="Zhang A."/>
            <person name="Wang J."/>
        </authorList>
    </citation>
    <scope>NUCLEOTIDE SEQUENCE</scope>
    <source>
        <strain evidence="2">cv. G1812</strain>
    </source>
</reference>
<sequence length="133" mass="15326">MMSSRLQHWRTAHFTDSQNISCSPIRVYIIFTHQQVRQISHSQNISCSPIRVYIIFTHQQVHINAGTVGIERTTCTYVWNVLNAKKRKKDYAPFACIKSTANLRRIYSICRSVCSVVVLAINRSIEGERVKEA</sequence>
<reference evidence="1" key="2">
    <citation type="submission" date="2018-03" db="EMBL/GenBank/DDBJ databases">
        <title>The Triticum urartu genome reveals the dynamic nature of wheat genome evolution.</title>
        <authorList>
            <person name="Ling H."/>
            <person name="Ma B."/>
            <person name="Shi X."/>
            <person name="Liu H."/>
            <person name="Dong L."/>
            <person name="Sun H."/>
            <person name="Cao Y."/>
            <person name="Gao Q."/>
            <person name="Zheng S."/>
            <person name="Li Y."/>
            <person name="Yu Y."/>
            <person name="Du H."/>
            <person name="Qi M."/>
            <person name="Li Y."/>
            <person name="Yu H."/>
            <person name="Cui Y."/>
            <person name="Wang N."/>
            <person name="Chen C."/>
            <person name="Wu H."/>
            <person name="Zhao Y."/>
            <person name="Zhang J."/>
            <person name="Li Y."/>
            <person name="Zhou W."/>
            <person name="Zhang B."/>
            <person name="Hu W."/>
            <person name="Eijk M."/>
            <person name="Tang J."/>
            <person name="Witsenboer H."/>
            <person name="Zhao S."/>
            <person name="Li Z."/>
            <person name="Zhang A."/>
            <person name="Wang D."/>
            <person name="Liang C."/>
        </authorList>
    </citation>
    <scope>NUCLEOTIDE SEQUENCE [LARGE SCALE GENOMIC DNA]</scope>
    <source>
        <strain evidence="1">cv. G1812</strain>
    </source>
</reference>
<proteinExistence type="predicted"/>
<evidence type="ECO:0000313" key="1">
    <source>
        <dbReference type="EnsemblPlants" id="TuG1812G0300005099.01.T01.cds374542"/>
    </source>
</evidence>
<dbReference type="Proteomes" id="UP000015106">
    <property type="component" value="Chromosome 3"/>
</dbReference>
<evidence type="ECO:0000313" key="2">
    <source>
        <dbReference type="Proteomes" id="UP000015106"/>
    </source>
</evidence>
<keyword evidence="2" id="KW-1185">Reference proteome</keyword>
<dbReference type="Gramene" id="TuG1812G0300005099.01.T01">
    <property type="protein sequence ID" value="TuG1812G0300005099.01.T01.cds374542"/>
    <property type="gene ID" value="TuG1812G0300005099.01"/>
</dbReference>
<name>A0A8R7U0Y0_TRIUA</name>